<dbReference type="Pfam" id="PF02254">
    <property type="entry name" value="TrkA_N"/>
    <property type="match status" value="1"/>
</dbReference>
<feature type="transmembrane region" description="Helical" evidence="1">
    <location>
        <begin position="253"/>
        <end position="276"/>
    </location>
</feature>
<evidence type="ECO:0000313" key="4">
    <source>
        <dbReference type="Proteomes" id="UP000291101"/>
    </source>
</evidence>
<feature type="domain" description="RCK N-terminal" evidence="2">
    <location>
        <begin position="299"/>
        <end position="403"/>
    </location>
</feature>
<feature type="transmembrane region" description="Helical" evidence="1">
    <location>
        <begin position="201"/>
        <end position="222"/>
    </location>
</feature>
<dbReference type="InterPro" id="IPR050721">
    <property type="entry name" value="Trk_Ktr_HKT_K-transport"/>
</dbReference>
<comment type="caution">
    <text evidence="3">The sequence shown here is derived from an EMBL/GenBank/DDBJ whole genome shotgun (WGS) entry which is preliminary data.</text>
</comment>
<sequence length="492" mass="52239">MIEPRDLSLERALATEHPISWLAGELITGPLLVIGDTPVACRVCATLGALGADVQVAHLIAPSDADLATVLRDEYAHALVLIRDDVEALRYALALAHLKPTLPLIVTVFDRTIAEQLRLLLPRAAVVSSAEAAIPSLIGPCLGNGVVAEFTDYGDRIQVLWRPGSNTFEERPSSGRAVSPWRSLSRRFSVNPRHLDPGSRIMVKGLLGLAAILMLDWMWLALVAGHPPVVALSEASRVLATVGPGPQHAEGTYGIFSAAAMLATIVLTALFTAGLVDRFLEPRLVRFRGGGSVPRGGHVIVIGLGQVGVRLCERLQVLGQPMVAVERDRDASGIALARQLGIPVIVGDGKSRRLLERLRLNRCLAVAAVGSLDLDNVAVAVAASAVSSSTRIVMRAGEQEAVAETKSLLPLGVTRDVTAIGAAYVLARMIGTEPDVQVVAHRDEVHLRFGDGSYSPCALARRDECRHTQRMVSRSVDAGASAGDVAATRRGT</sequence>
<accession>A0A4V1RNW5</accession>
<dbReference type="SUPFAM" id="SSF51735">
    <property type="entry name" value="NAD(P)-binding Rossmann-fold domains"/>
    <property type="match status" value="1"/>
</dbReference>
<keyword evidence="4" id="KW-1185">Reference proteome</keyword>
<dbReference type="PANTHER" id="PTHR43833:SF11">
    <property type="entry name" value="VOLTAGE-GATED POTASSIUM CHANNEL KCH"/>
    <property type="match status" value="1"/>
</dbReference>
<evidence type="ECO:0000313" key="3">
    <source>
        <dbReference type="EMBL" id="RYC07277.1"/>
    </source>
</evidence>
<keyword evidence="1" id="KW-1133">Transmembrane helix</keyword>
<name>A0A4V1RNW5_9ACTN</name>
<dbReference type="Proteomes" id="UP000291101">
    <property type="component" value="Unassembled WGS sequence"/>
</dbReference>
<dbReference type="EMBL" id="SDWV01000016">
    <property type="protein sequence ID" value="RYC07277.1"/>
    <property type="molecule type" value="Genomic_DNA"/>
</dbReference>
<dbReference type="InterPro" id="IPR036291">
    <property type="entry name" value="NAD(P)-bd_dom_sf"/>
</dbReference>
<dbReference type="GO" id="GO:0006813">
    <property type="term" value="P:potassium ion transport"/>
    <property type="evidence" value="ECO:0007669"/>
    <property type="project" value="InterPro"/>
</dbReference>
<proteinExistence type="predicted"/>
<dbReference type="OrthoDB" id="3962714at2"/>
<dbReference type="PANTHER" id="PTHR43833">
    <property type="entry name" value="POTASSIUM CHANNEL PROTEIN 2-RELATED-RELATED"/>
    <property type="match status" value="1"/>
</dbReference>
<keyword evidence="1" id="KW-0472">Membrane</keyword>
<protein>
    <submittedName>
        <fullName evidence="3">Portal protein</fullName>
    </submittedName>
</protein>
<dbReference type="RefSeq" id="WP_129427780.1">
    <property type="nucleotide sequence ID" value="NZ_SDWV01000016.1"/>
</dbReference>
<evidence type="ECO:0000256" key="1">
    <source>
        <dbReference type="SAM" id="Phobius"/>
    </source>
</evidence>
<dbReference type="Gene3D" id="3.40.50.720">
    <property type="entry name" value="NAD(P)-binding Rossmann-like Domain"/>
    <property type="match status" value="1"/>
</dbReference>
<evidence type="ECO:0000259" key="2">
    <source>
        <dbReference type="Pfam" id="PF02254"/>
    </source>
</evidence>
<dbReference type="AlphaFoldDB" id="A0A4V1RNW5"/>
<keyword evidence="1" id="KW-0812">Transmembrane</keyword>
<gene>
    <name evidence="3" type="ORF">EUA94_15470</name>
</gene>
<dbReference type="InterPro" id="IPR003148">
    <property type="entry name" value="RCK_N"/>
</dbReference>
<organism evidence="3 4">
    <name type="scientific">Nocardioides zhouii</name>
    <dbReference type="NCBI Taxonomy" id="1168729"/>
    <lineage>
        <taxon>Bacteria</taxon>
        <taxon>Bacillati</taxon>
        <taxon>Actinomycetota</taxon>
        <taxon>Actinomycetes</taxon>
        <taxon>Propionibacteriales</taxon>
        <taxon>Nocardioidaceae</taxon>
        <taxon>Nocardioides</taxon>
    </lineage>
</organism>
<reference evidence="3 4" key="1">
    <citation type="submission" date="2019-01" db="EMBL/GenBank/DDBJ databases">
        <title>Novel species of Nocardioides.</title>
        <authorList>
            <person name="Liu Q."/>
            <person name="X Y.-H."/>
        </authorList>
    </citation>
    <scope>NUCLEOTIDE SEQUENCE [LARGE SCALE GENOMIC DNA]</scope>
    <source>
        <strain evidence="3 4">HLT2-9</strain>
    </source>
</reference>